<accession>A0ABM1MF69</accession>
<evidence type="ECO:0000313" key="9">
    <source>
        <dbReference type="Proteomes" id="UP000695000"/>
    </source>
</evidence>
<dbReference type="GeneID" id="108560267"/>
<dbReference type="InterPro" id="IPR035874">
    <property type="entry name" value="IDS"/>
</dbReference>
<comment type="cofactor">
    <cofactor evidence="1">
        <name>Ca(2+)</name>
        <dbReference type="ChEBI" id="CHEBI:29108"/>
    </cofactor>
</comment>
<name>A0ABM1MF69_NICVS</name>
<evidence type="ECO:0000259" key="8">
    <source>
        <dbReference type="Pfam" id="PF00884"/>
    </source>
</evidence>
<feature type="domain" description="Sulfatase N-terminal" evidence="8">
    <location>
        <begin position="23"/>
        <end position="371"/>
    </location>
</feature>
<dbReference type="PROSITE" id="PS00149">
    <property type="entry name" value="SULFATASE_2"/>
    <property type="match status" value="1"/>
</dbReference>
<dbReference type="RefSeq" id="XP_017773219.1">
    <property type="nucleotide sequence ID" value="XM_017917730.1"/>
</dbReference>
<evidence type="ECO:0000256" key="3">
    <source>
        <dbReference type="ARBA" id="ARBA00022723"/>
    </source>
</evidence>
<proteinExistence type="inferred from homology"/>
<dbReference type="PANTHER" id="PTHR45953">
    <property type="entry name" value="IDURONATE 2-SULFATASE"/>
    <property type="match status" value="1"/>
</dbReference>
<dbReference type="Proteomes" id="UP000695000">
    <property type="component" value="Unplaced"/>
</dbReference>
<dbReference type="InterPro" id="IPR017850">
    <property type="entry name" value="Alkaline_phosphatase_core_sf"/>
</dbReference>
<keyword evidence="3" id="KW-0479">Metal-binding</keyword>
<dbReference type="CDD" id="cd16030">
    <property type="entry name" value="iduronate-2-sulfatase"/>
    <property type="match status" value="1"/>
</dbReference>
<dbReference type="InterPro" id="IPR024607">
    <property type="entry name" value="Sulfatase_CS"/>
</dbReference>
<comment type="similarity">
    <text evidence="2">Belongs to the sulfatase family.</text>
</comment>
<reference evidence="10" key="1">
    <citation type="submission" date="2025-08" db="UniProtKB">
        <authorList>
            <consortium name="RefSeq"/>
        </authorList>
    </citation>
    <scope>IDENTIFICATION</scope>
    <source>
        <tissue evidence="10">Whole Larva</tissue>
    </source>
</reference>
<evidence type="ECO:0000313" key="10">
    <source>
        <dbReference type="RefSeq" id="XP_017773219.1"/>
    </source>
</evidence>
<evidence type="ECO:0000256" key="1">
    <source>
        <dbReference type="ARBA" id="ARBA00001913"/>
    </source>
</evidence>
<sequence length="515" mass="59830">MIIMMKLLLFMLLSHVLVDGRKPNVLFIVVDDLRPSIKVFNDDNAYTPNLDILAQKSFIFHNAFAQQALCGPSRTSFLTSRRPDSLHLYDVHSYWRHTVGNFTTIPQHFKENGYMTHSIGKVFHPGVVSNYTDDFQYSWSFKPFHPVTDKYKNSRVCVNRYGHKQANIVCPVRIEDQPKESLPDIETLNAGLKFLQRKWSKPYFLAVGFQKPHIPLKYPRKYLDYHPLNKVTLPKNRQRPSDLPNVAWNPWLDVKSRDDVAALNISFPFGMMPDNFSLLIKQSYMAATTYIDDLIGKLLTEIDDNTIVVIFGDHGFSLGEHGEFAKYSNFDVATRVPLIIHVPKWTETLVQSKELVELVDLFPTLVDLTQISPSLDTCSEKETKLCTEGISLVPHMIDLINNKTEKVRKRAIFTQYPRPGIYPSIYPNSDQPKLTDIQIMGYSIRTSLFRYTEWVEFDNSLFLPNWSKVYAIELYCHQFDKAENINLSNRPQMKHIMRRLRKQLIRGWRDAVDNF</sequence>
<organism evidence="9 10">
    <name type="scientific">Nicrophorus vespilloides</name>
    <name type="common">Boreal carrion beetle</name>
    <dbReference type="NCBI Taxonomy" id="110193"/>
    <lineage>
        <taxon>Eukaryota</taxon>
        <taxon>Metazoa</taxon>
        <taxon>Ecdysozoa</taxon>
        <taxon>Arthropoda</taxon>
        <taxon>Hexapoda</taxon>
        <taxon>Insecta</taxon>
        <taxon>Pterygota</taxon>
        <taxon>Neoptera</taxon>
        <taxon>Endopterygota</taxon>
        <taxon>Coleoptera</taxon>
        <taxon>Polyphaga</taxon>
        <taxon>Staphyliniformia</taxon>
        <taxon>Silphidae</taxon>
        <taxon>Nicrophorinae</taxon>
        <taxon>Nicrophorus</taxon>
    </lineage>
</organism>
<dbReference type="InterPro" id="IPR000917">
    <property type="entry name" value="Sulfatase_N"/>
</dbReference>
<dbReference type="Gene3D" id="3.40.720.10">
    <property type="entry name" value="Alkaline Phosphatase, subunit A"/>
    <property type="match status" value="1"/>
</dbReference>
<evidence type="ECO:0000256" key="4">
    <source>
        <dbReference type="ARBA" id="ARBA00022729"/>
    </source>
</evidence>
<keyword evidence="9" id="KW-1185">Reference proteome</keyword>
<dbReference type="SUPFAM" id="SSF53649">
    <property type="entry name" value="Alkaline phosphatase-like"/>
    <property type="match status" value="1"/>
</dbReference>
<protein>
    <submittedName>
        <fullName evidence="10">Iduronate 2-sulfatase</fullName>
    </submittedName>
</protein>
<dbReference type="Pfam" id="PF00884">
    <property type="entry name" value="Sulfatase"/>
    <property type="match status" value="1"/>
</dbReference>
<keyword evidence="4 7" id="KW-0732">Signal</keyword>
<evidence type="ECO:0000256" key="2">
    <source>
        <dbReference type="ARBA" id="ARBA00008779"/>
    </source>
</evidence>
<keyword evidence="6" id="KW-0106">Calcium</keyword>
<keyword evidence="5" id="KW-0378">Hydrolase</keyword>
<evidence type="ECO:0000256" key="5">
    <source>
        <dbReference type="ARBA" id="ARBA00022801"/>
    </source>
</evidence>
<feature type="chain" id="PRO_5045586150" evidence="7">
    <location>
        <begin position="21"/>
        <end position="515"/>
    </location>
</feature>
<evidence type="ECO:0000256" key="7">
    <source>
        <dbReference type="SAM" id="SignalP"/>
    </source>
</evidence>
<evidence type="ECO:0000256" key="6">
    <source>
        <dbReference type="ARBA" id="ARBA00022837"/>
    </source>
</evidence>
<gene>
    <name evidence="10" type="primary">LOC108560267</name>
</gene>
<feature type="signal peptide" evidence="7">
    <location>
        <begin position="1"/>
        <end position="20"/>
    </location>
</feature>
<dbReference type="PANTHER" id="PTHR45953:SF1">
    <property type="entry name" value="IDURONATE 2-SULFATASE"/>
    <property type="match status" value="1"/>
</dbReference>